<keyword evidence="6" id="KW-0443">Lipid metabolism</keyword>
<comment type="subcellular location">
    <subcellularLocation>
        <location evidence="1">Endoplasmic reticulum membrane</location>
        <topology evidence="1">Multi-pass membrane protein</topology>
    </subcellularLocation>
</comment>
<proteinExistence type="predicted"/>
<dbReference type="WBParaSite" id="MBELARI_LOCUS20373">
    <property type="protein sequence ID" value="MBELARI_LOCUS20373"/>
    <property type="gene ID" value="MBELARI_LOCUS20373"/>
</dbReference>
<dbReference type="AlphaFoldDB" id="A0AAF3F1Y1"/>
<dbReference type="PANTHER" id="PTHR21212:SF0">
    <property type="entry name" value="SEIPIN"/>
    <property type="match status" value="1"/>
</dbReference>
<dbReference type="GO" id="GO:0006629">
    <property type="term" value="P:lipid metabolic process"/>
    <property type="evidence" value="ECO:0007669"/>
    <property type="project" value="UniProtKB-KW"/>
</dbReference>
<feature type="transmembrane region" description="Helical" evidence="8">
    <location>
        <begin position="20"/>
        <end position="41"/>
    </location>
</feature>
<evidence type="ECO:0000256" key="5">
    <source>
        <dbReference type="ARBA" id="ARBA00022989"/>
    </source>
</evidence>
<dbReference type="PANTHER" id="PTHR21212">
    <property type="entry name" value="BERNARDINELLI-SEIP CONGENITAL LIPODYSTROPHY 2 HOMOLOG BSCL2 PROTEIN"/>
    <property type="match status" value="1"/>
</dbReference>
<evidence type="ECO:0000256" key="3">
    <source>
        <dbReference type="ARBA" id="ARBA00022692"/>
    </source>
</evidence>
<keyword evidence="5 8" id="KW-1133">Transmembrane helix</keyword>
<keyword evidence="4" id="KW-0256">Endoplasmic reticulum</keyword>
<accession>A0AAF3F1Y1</accession>
<evidence type="ECO:0000256" key="4">
    <source>
        <dbReference type="ARBA" id="ARBA00022824"/>
    </source>
</evidence>
<keyword evidence="9" id="KW-1185">Reference proteome</keyword>
<dbReference type="CDD" id="cd23995">
    <property type="entry name" value="Seipin_BSCL2_like"/>
    <property type="match status" value="1"/>
</dbReference>
<evidence type="ECO:0000313" key="10">
    <source>
        <dbReference type="WBParaSite" id="MBELARI_LOCUS20373"/>
    </source>
</evidence>
<sequence>MVDEVTVARFSLSSLSIRVLVKALLHLWIAGTLAFFAPFLFRWCSLPNSLGDHLPLDIHFTTCTDELHGVCSFPLAVHRYEPESLFSDGINYEIWLTLVLQDVRKLENAGVFQIVVNFFAEDGKKLSEYAKIIYPRKADGFLMKALKLVFFPLYLLGFFGDAAHYDVPITISHVELGEPSAEVRVQFQSKYVLVENGLMLIRANFGLIRHFLASWPLTSSILISTSAFFIYFTTLIAYLGLQKTLSTMR</sequence>
<evidence type="ECO:0000256" key="1">
    <source>
        <dbReference type="ARBA" id="ARBA00004477"/>
    </source>
</evidence>
<feature type="transmembrane region" description="Helical" evidence="8">
    <location>
        <begin position="221"/>
        <end position="241"/>
    </location>
</feature>
<dbReference type="GO" id="GO:0140042">
    <property type="term" value="P:lipid droplet formation"/>
    <property type="evidence" value="ECO:0007669"/>
    <property type="project" value="UniProtKB-ARBA"/>
</dbReference>
<feature type="transmembrane region" description="Helical" evidence="8">
    <location>
        <begin position="141"/>
        <end position="160"/>
    </location>
</feature>
<evidence type="ECO:0000256" key="7">
    <source>
        <dbReference type="ARBA" id="ARBA00023136"/>
    </source>
</evidence>
<evidence type="ECO:0000313" key="9">
    <source>
        <dbReference type="Proteomes" id="UP000887575"/>
    </source>
</evidence>
<reference evidence="10" key="1">
    <citation type="submission" date="2024-02" db="UniProtKB">
        <authorList>
            <consortium name="WormBaseParasite"/>
        </authorList>
    </citation>
    <scope>IDENTIFICATION</scope>
</reference>
<keyword evidence="3 8" id="KW-0812">Transmembrane</keyword>
<dbReference type="InterPro" id="IPR009617">
    <property type="entry name" value="Seipin"/>
</dbReference>
<name>A0AAF3F1Y1_9BILA</name>
<dbReference type="Proteomes" id="UP000887575">
    <property type="component" value="Unassembled WGS sequence"/>
</dbReference>
<evidence type="ECO:0000256" key="8">
    <source>
        <dbReference type="SAM" id="Phobius"/>
    </source>
</evidence>
<evidence type="ECO:0000256" key="2">
    <source>
        <dbReference type="ARBA" id="ARBA00022064"/>
    </source>
</evidence>
<organism evidence="9 10">
    <name type="scientific">Mesorhabditis belari</name>
    <dbReference type="NCBI Taxonomy" id="2138241"/>
    <lineage>
        <taxon>Eukaryota</taxon>
        <taxon>Metazoa</taxon>
        <taxon>Ecdysozoa</taxon>
        <taxon>Nematoda</taxon>
        <taxon>Chromadorea</taxon>
        <taxon>Rhabditida</taxon>
        <taxon>Rhabditina</taxon>
        <taxon>Rhabditomorpha</taxon>
        <taxon>Rhabditoidea</taxon>
        <taxon>Rhabditidae</taxon>
        <taxon>Mesorhabditinae</taxon>
        <taxon>Mesorhabditis</taxon>
    </lineage>
</organism>
<evidence type="ECO:0000256" key="6">
    <source>
        <dbReference type="ARBA" id="ARBA00023098"/>
    </source>
</evidence>
<keyword evidence="7 8" id="KW-0472">Membrane</keyword>
<dbReference type="GO" id="GO:0005789">
    <property type="term" value="C:endoplasmic reticulum membrane"/>
    <property type="evidence" value="ECO:0007669"/>
    <property type="project" value="UniProtKB-SubCell"/>
</dbReference>
<protein>
    <recommendedName>
        <fullName evidence="2">Seipin</fullName>
    </recommendedName>
</protein>
<dbReference type="Pfam" id="PF06775">
    <property type="entry name" value="Seipin"/>
    <property type="match status" value="1"/>
</dbReference>